<dbReference type="InterPro" id="IPR039398">
    <property type="entry name" value="Deltex_fam"/>
</dbReference>
<name>A0ABY7F8V8_MYAAR</name>
<dbReference type="PANTHER" id="PTHR12622">
    <property type="entry name" value="DELTEX-RELATED"/>
    <property type="match status" value="1"/>
</dbReference>
<evidence type="ECO:0000256" key="6">
    <source>
        <dbReference type="SAM" id="Coils"/>
    </source>
</evidence>
<evidence type="ECO:0000259" key="7">
    <source>
        <dbReference type="Pfam" id="PF18102"/>
    </source>
</evidence>
<dbReference type="EC" id="2.3.2.27" evidence="5"/>
<comment type="similarity">
    <text evidence="5">Belongs to the Deltex family.</text>
</comment>
<accession>A0ABY7F8V8</accession>
<feature type="domain" description="Deltex C-terminal" evidence="7">
    <location>
        <begin position="139"/>
        <end position="247"/>
    </location>
</feature>
<evidence type="ECO:0000313" key="8">
    <source>
        <dbReference type="EMBL" id="WAR17789.1"/>
    </source>
</evidence>
<evidence type="ECO:0000256" key="4">
    <source>
        <dbReference type="ARBA" id="ARBA00022723"/>
    </source>
</evidence>
<keyword evidence="3 5" id="KW-0808">Transferase</keyword>
<keyword evidence="4 5" id="KW-0479">Metal-binding</keyword>
<dbReference type="Pfam" id="PF18102">
    <property type="entry name" value="DTC"/>
    <property type="match status" value="1"/>
</dbReference>
<dbReference type="InterPro" id="IPR039399">
    <property type="entry name" value="Deltex_C_sf"/>
</dbReference>
<keyword evidence="5" id="KW-0862">Zinc</keyword>
<evidence type="ECO:0000313" key="9">
    <source>
        <dbReference type="Proteomes" id="UP001164746"/>
    </source>
</evidence>
<evidence type="ECO:0000256" key="3">
    <source>
        <dbReference type="ARBA" id="ARBA00022679"/>
    </source>
</evidence>
<proteinExistence type="inferred from homology"/>
<dbReference type="Gene3D" id="3.30.390.130">
    <property type="match status" value="1"/>
</dbReference>
<keyword evidence="5" id="KW-0863">Zinc-finger</keyword>
<sequence>MAGYLYLLSRKFDKGVSDVRSNLREIKHKHTFKRFEFKENRVILKCVFEDLEDVCEHQDEVTGSDDGSVNDVFEPTTEIQKERLTVEAELKRTKADLNRVEKERAIVQTKWTTIKELFNWTQPSGTVQVNRDYEVVHPIMKLIFTFPEGIQTSHHPSPGKSYKGGTFKGYLANNSEGLAVCMALKAEFSTGRMFTVGKNGKIVPNGVSLYDHAVYEYSELVGLTGSKRASYVAYIQKVKAELADKGITEAGTDQMKHLEETVTVDGLALLQAALSS</sequence>
<dbReference type="Proteomes" id="UP001164746">
    <property type="component" value="Chromosome 10"/>
</dbReference>
<keyword evidence="9" id="KW-1185">Reference proteome</keyword>
<gene>
    <name evidence="8" type="ORF">MAR_032383</name>
</gene>
<reference evidence="8" key="1">
    <citation type="submission" date="2022-11" db="EMBL/GenBank/DDBJ databases">
        <title>Centuries of genome instability and evolution in soft-shell clam transmissible cancer (bioRxiv).</title>
        <authorList>
            <person name="Hart S.F.M."/>
            <person name="Yonemitsu M.A."/>
            <person name="Giersch R.M."/>
            <person name="Beal B.F."/>
            <person name="Arriagada G."/>
            <person name="Davis B.W."/>
            <person name="Ostrander E.A."/>
            <person name="Goff S.P."/>
            <person name="Metzger M.J."/>
        </authorList>
    </citation>
    <scope>NUCLEOTIDE SEQUENCE</scope>
    <source>
        <strain evidence="8">MELC-2E11</strain>
        <tissue evidence="8">Siphon/mantle</tissue>
    </source>
</reference>
<dbReference type="InterPro" id="IPR039396">
    <property type="entry name" value="Deltex_C"/>
</dbReference>
<dbReference type="EMBL" id="CP111021">
    <property type="protein sequence ID" value="WAR17789.1"/>
    <property type="molecule type" value="Genomic_DNA"/>
</dbReference>
<comment type="catalytic activity">
    <reaction evidence="1 5">
        <text>S-ubiquitinyl-[E2 ubiquitin-conjugating enzyme]-L-cysteine + [acceptor protein]-L-lysine = [E2 ubiquitin-conjugating enzyme]-L-cysteine + N(6)-ubiquitinyl-[acceptor protein]-L-lysine.</text>
        <dbReference type="EC" id="2.3.2.27"/>
    </reaction>
</comment>
<protein>
    <recommendedName>
        <fullName evidence="5">E3 ubiquitin-protein ligase</fullName>
        <ecNumber evidence="5">2.3.2.27</ecNumber>
    </recommendedName>
</protein>
<comment type="pathway">
    <text evidence="2 5">Protein modification; protein ubiquitination.</text>
</comment>
<feature type="coiled-coil region" evidence="6">
    <location>
        <begin position="83"/>
        <end position="110"/>
    </location>
</feature>
<evidence type="ECO:0000256" key="5">
    <source>
        <dbReference type="RuleBase" id="RU367105"/>
    </source>
</evidence>
<evidence type="ECO:0000256" key="1">
    <source>
        <dbReference type="ARBA" id="ARBA00000900"/>
    </source>
</evidence>
<keyword evidence="6" id="KW-0175">Coiled coil</keyword>
<keyword evidence="5" id="KW-0963">Cytoplasm</keyword>
<evidence type="ECO:0000256" key="2">
    <source>
        <dbReference type="ARBA" id="ARBA00004906"/>
    </source>
</evidence>
<organism evidence="8 9">
    <name type="scientific">Mya arenaria</name>
    <name type="common">Soft-shell clam</name>
    <dbReference type="NCBI Taxonomy" id="6604"/>
    <lineage>
        <taxon>Eukaryota</taxon>
        <taxon>Metazoa</taxon>
        <taxon>Spiralia</taxon>
        <taxon>Lophotrochozoa</taxon>
        <taxon>Mollusca</taxon>
        <taxon>Bivalvia</taxon>
        <taxon>Autobranchia</taxon>
        <taxon>Heteroconchia</taxon>
        <taxon>Euheterodonta</taxon>
        <taxon>Imparidentia</taxon>
        <taxon>Neoheterodontei</taxon>
        <taxon>Myida</taxon>
        <taxon>Myoidea</taxon>
        <taxon>Myidae</taxon>
        <taxon>Mya</taxon>
    </lineage>
</organism>
<comment type="subcellular location">
    <subcellularLocation>
        <location evidence="5">Cytoplasm</location>
    </subcellularLocation>
</comment>